<name>A0ACB9NTY7_9MYRT</name>
<accession>A0ACB9NTY7</accession>
<sequence length="2041" mass="229066">MDIDIDDSVDRRHDLSPTNRIRTRLAQIGVPEDYLLRPKSGLVDFVKDNNASWIPQIISVILPSDEEVAEIHRKSKAESQKSVGVRDRFKENNAWLQWLMFGDDPQEVLKYLSELNVGQRGVCGAVWGNNDIAYRCRTCEHDATCAICVPCFENGNHEGHDYSTIYTGGGCCDCGDVTAWKREGFCSKHKGTEQIQPLPPEIAKSMGPVLDSLFTCWKNKLMVVESYLKESSMENETDSECRKFANELSRLIVMLLLDFCKHSESLLSFIADRIVSSSGLLEILVRTEGFLTDVLVRKLHELLLKLLAEPSFKYNFARAFLSYYPVVVNEAVKDCNDEVFKKHAALSTFSVQIFTVPTLTPRLVTEMNLLEILFGCLGDIFISCIGDDGHLQVSKWQSLYETTIRVVHDIRFVMSHVAVRKYVFDERREMLRTWMRLLTFVQGINPQRRETGIHVEEEIEITHLPFGLCFTLANTNILLIDGVFSESAAEGSNFTVIDGSQACIDNNDDHRHAKVGRLSQQSSACCTSGRDIASASNHITVEVGRSSATHFSVPQSVSLMIFECLRAIGNWLLLDNSIGTSPMSLYQRNMGEVAGNFSALARTLLKIRKGRNLFRRLGSPIGPQFSSQFGDFSTGIDIENKKSIIDKLKLFSNESNSTDWLSRSSENSTLEGDSSSEGDALRLFSLQDWPDILYDVSTQDVSVHIPLHRLLSLLIMRSLGRCYGECVTPRISAASFPAETSEFFNSILHGCHPIGFSAFLMEHPLRIKVFCAEVHAGMWKKNGEAALLSCEWYHSARWSDQGLEFDLFMLQCCAALAPADLFIRRILERFGLSSYILLNLERTSEYEPILVQEMLTLIIQIIKERRFSGLKMADSVKRELIYKLTIGDATHSQLVKSLPPDLSKFSGLQDVLDSVASYSNPSSFNQGTYILRWQYWKELDLYHSRYNSRELQTAEERYVRFCSASALTVQLPQWTFIYPPLSGISGLATCRTTLEIIRSVLFYAVLNDNVSESRGPDNVLIPSLHLLFLALDICFQQKESHPEMAGSGESVPVTSFALEEMREGESYGIGKLSLLSLLVFLMKMHGNEKADNLVSVESCDLSPLIDKLLRRFAELDSACVRELQLLAPELVSQISPSLEVDVGGLGSVSDSEKRRAKARERQAAIMEKMKAEQTKFLESINSMDESQSPREEATFLATSHKTAENTEVVCSLCHDSIPESPLSFLVLLQRSRLLSHVDRSLPSWDNLIPPKGSVQIKRKSEAGQSGVESMDSPKDMSPGQLTTVTQNAVNKLVQAAQQCEVNDFIEYVKVQFPSLRNIHLPEASYQKERSLNSFDSIERDMYRLVKARVTGHDCFMDYGVKEKDIVTTKEVSKDYEDAEIVLLGKYIAHLSRERAGNMSMSEHIDQPAEERTQSVSPHDGFGPIDCDGIFLSSCGHAVHKGCLDCYLSSLKERYARRIVFEGGHIVDLDQGEFLCPVCRQLANSVLPGVSEMSAQNSARDVSSGTCSVANSNNLSQGLHLLQSAADLVKNLETFKADISDSGLLPELESFLTLLHKKYSSGKLEKQSGPPSVGRSALMWDTLRYSLISTEVSARSRRTSLDPNISINTLFKEFATSGEFVLSLLLRVLQSTRCNNTLDVLQRFRGLMVFAESVRGVSCSSPSSDSIFCILACANMGTSYSVIQFWKRAMDPVLSHDPFSSLMWILYCLPHSFLSCEESLLSLVHVFYVVSVTQATISYLGKCGGKMDNPRIQDCLITDICKFMGESGCFHEYFFLHNVDQSLDIQDAVSLMTLPYLRRCALIWKLVKLPTSIPLDSSVHELNRTTSVLETDNLGNFSWMALNEVEELKKMLQVPSIGDVYQDGTVRHIVSRWLHHFTWESEHCKIKGVVECSTAVPFRLMQLPHLYQDLLQRYIKQQCPNCKSILQEPALCLLCSKLCSPSWKPCCRESSCQSHAYACGSGTGVFLLIRRTTILLLRNAHQALWPSPYLDAFGEEDTELQRGKPLYLNEERCAALTYMVASHGLDRSSKILRQTTIGPFIL</sequence>
<evidence type="ECO:0000313" key="2">
    <source>
        <dbReference type="Proteomes" id="UP001057402"/>
    </source>
</evidence>
<evidence type="ECO:0000313" key="1">
    <source>
        <dbReference type="EMBL" id="KAI4340077.1"/>
    </source>
</evidence>
<comment type="caution">
    <text evidence="1">The sequence shown here is derived from an EMBL/GenBank/DDBJ whole genome shotgun (WGS) entry which is preliminary data.</text>
</comment>
<dbReference type="EMBL" id="CM042886">
    <property type="protein sequence ID" value="KAI4340077.1"/>
    <property type="molecule type" value="Genomic_DNA"/>
</dbReference>
<protein>
    <submittedName>
        <fullName evidence="1">Uncharacterized protein</fullName>
    </submittedName>
</protein>
<keyword evidence="2" id="KW-1185">Reference proteome</keyword>
<proteinExistence type="predicted"/>
<organism evidence="1 2">
    <name type="scientific">Melastoma candidum</name>
    <dbReference type="NCBI Taxonomy" id="119954"/>
    <lineage>
        <taxon>Eukaryota</taxon>
        <taxon>Viridiplantae</taxon>
        <taxon>Streptophyta</taxon>
        <taxon>Embryophyta</taxon>
        <taxon>Tracheophyta</taxon>
        <taxon>Spermatophyta</taxon>
        <taxon>Magnoliopsida</taxon>
        <taxon>eudicotyledons</taxon>
        <taxon>Gunneridae</taxon>
        <taxon>Pentapetalae</taxon>
        <taxon>rosids</taxon>
        <taxon>malvids</taxon>
        <taxon>Myrtales</taxon>
        <taxon>Melastomataceae</taxon>
        <taxon>Melastomatoideae</taxon>
        <taxon>Melastomateae</taxon>
        <taxon>Melastoma</taxon>
    </lineage>
</organism>
<reference evidence="2" key="1">
    <citation type="journal article" date="2023" name="Front. Plant Sci.">
        <title>Chromosomal-level genome assembly of Melastoma candidum provides insights into trichome evolution.</title>
        <authorList>
            <person name="Zhong Y."/>
            <person name="Wu W."/>
            <person name="Sun C."/>
            <person name="Zou P."/>
            <person name="Liu Y."/>
            <person name="Dai S."/>
            <person name="Zhou R."/>
        </authorList>
    </citation>
    <scope>NUCLEOTIDE SEQUENCE [LARGE SCALE GENOMIC DNA]</scope>
</reference>
<gene>
    <name evidence="1" type="ORF">MLD38_024949</name>
</gene>
<dbReference type="Proteomes" id="UP001057402">
    <property type="component" value="Chromosome 7"/>
</dbReference>